<evidence type="ECO:0000313" key="3">
    <source>
        <dbReference type="Proteomes" id="UP000619244"/>
    </source>
</evidence>
<gene>
    <name evidence="2" type="ORF">GCM10010358_49200</name>
</gene>
<name>A0A918U3Z6_9ACTN</name>
<dbReference type="EMBL" id="BMVU01000027">
    <property type="protein sequence ID" value="GGX89418.1"/>
    <property type="molecule type" value="Genomic_DNA"/>
</dbReference>
<dbReference type="AlphaFoldDB" id="A0A918U3Z6"/>
<reference evidence="2" key="1">
    <citation type="journal article" date="2014" name="Int. J. Syst. Evol. Microbiol.">
        <title>Complete genome sequence of Corynebacterium casei LMG S-19264T (=DSM 44701T), isolated from a smear-ripened cheese.</title>
        <authorList>
            <consortium name="US DOE Joint Genome Institute (JGI-PGF)"/>
            <person name="Walter F."/>
            <person name="Albersmeier A."/>
            <person name="Kalinowski J."/>
            <person name="Ruckert C."/>
        </authorList>
    </citation>
    <scope>NUCLEOTIDE SEQUENCE</scope>
    <source>
        <strain evidence="2">JCM 4790</strain>
    </source>
</reference>
<reference evidence="2" key="2">
    <citation type="submission" date="2020-09" db="EMBL/GenBank/DDBJ databases">
        <authorList>
            <person name="Sun Q."/>
            <person name="Ohkuma M."/>
        </authorList>
    </citation>
    <scope>NUCLEOTIDE SEQUENCE</scope>
    <source>
        <strain evidence="2">JCM 4790</strain>
    </source>
</reference>
<comment type="caution">
    <text evidence="2">The sequence shown here is derived from an EMBL/GenBank/DDBJ whole genome shotgun (WGS) entry which is preliminary data.</text>
</comment>
<evidence type="ECO:0000313" key="2">
    <source>
        <dbReference type="EMBL" id="GGX89418.1"/>
    </source>
</evidence>
<feature type="region of interest" description="Disordered" evidence="1">
    <location>
        <begin position="1"/>
        <end position="176"/>
    </location>
</feature>
<feature type="compositionally biased region" description="Low complexity" evidence="1">
    <location>
        <begin position="160"/>
        <end position="170"/>
    </location>
</feature>
<proteinExistence type="predicted"/>
<feature type="compositionally biased region" description="Low complexity" evidence="1">
    <location>
        <begin position="119"/>
        <end position="149"/>
    </location>
</feature>
<protein>
    <submittedName>
        <fullName evidence="2">Uncharacterized protein</fullName>
    </submittedName>
</protein>
<accession>A0A918U3Z6</accession>
<dbReference type="Proteomes" id="UP000619244">
    <property type="component" value="Unassembled WGS sequence"/>
</dbReference>
<sequence>MRSEAGAADARRTPSGTPSAHDAATLADREDARSPRGATGSGRESGRTTLGPDPFAPAAVRPVGDALRSADGADRSGHGGRPAPEAGPSAPRTGPFPSAEAPIASRSGPYGRTAGRTDPGTGSAGSPTGSAGRAGRRTVSVAPAVTAVPPMGPTSSGTGSAALRTTPTASSRRRRP</sequence>
<evidence type="ECO:0000256" key="1">
    <source>
        <dbReference type="SAM" id="MobiDB-lite"/>
    </source>
</evidence>
<organism evidence="2 3">
    <name type="scientific">Streptomyces minutiscleroticus</name>
    <dbReference type="NCBI Taxonomy" id="68238"/>
    <lineage>
        <taxon>Bacteria</taxon>
        <taxon>Bacillati</taxon>
        <taxon>Actinomycetota</taxon>
        <taxon>Actinomycetes</taxon>
        <taxon>Kitasatosporales</taxon>
        <taxon>Streptomycetaceae</taxon>
        <taxon>Streptomyces</taxon>
    </lineage>
</organism>
<keyword evidence="3" id="KW-1185">Reference proteome</keyword>